<keyword evidence="2" id="KW-1185">Reference proteome</keyword>
<dbReference type="AlphaFoldDB" id="A0A1J0GD78"/>
<dbReference type="EMBL" id="CP015756">
    <property type="protein sequence ID" value="APC38944.1"/>
    <property type="molecule type" value="Genomic_DNA"/>
</dbReference>
<accession>A0A1J0GD78</accession>
<organism evidence="1 2">
    <name type="scientific">Clostridium estertheticum subsp. estertheticum</name>
    <dbReference type="NCBI Taxonomy" id="1552"/>
    <lineage>
        <taxon>Bacteria</taxon>
        <taxon>Bacillati</taxon>
        <taxon>Bacillota</taxon>
        <taxon>Clostridia</taxon>
        <taxon>Eubacteriales</taxon>
        <taxon>Clostridiaceae</taxon>
        <taxon>Clostridium</taxon>
    </lineage>
</organism>
<gene>
    <name evidence="1" type="ORF">A7L45_02120</name>
</gene>
<evidence type="ECO:0000313" key="1">
    <source>
        <dbReference type="EMBL" id="APC38944.1"/>
    </source>
</evidence>
<sequence length="117" mass="13064">MAEVEEEAAVSIAEKSKMYVDVTKANELIQAVKNATKQAEFSKRISNINILDEIVSKGNNTFKLTSYDISLDDFISKEMRNTPAATIGGKWLYAAIKDGKLGYTSEGNKTWVNYLYI</sequence>
<proteinExistence type="predicted"/>
<evidence type="ECO:0000313" key="2">
    <source>
        <dbReference type="Proteomes" id="UP000182569"/>
    </source>
</evidence>
<protein>
    <submittedName>
        <fullName evidence="1">Uncharacterized protein</fullName>
    </submittedName>
</protein>
<dbReference type="RefSeq" id="WP_071611242.1">
    <property type="nucleotide sequence ID" value="NZ_CP015756.1"/>
</dbReference>
<reference evidence="2" key="1">
    <citation type="journal article" date="2016" name="Front. Microbiol.">
        <title>Complete Genome Sequence of Clostridium estertheticum DSM 8809, a Microbe Identified in Spoiled Vacuum Packed Beef.</title>
        <authorList>
            <person name="Yu Z."/>
            <person name="Gunn L."/>
            <person name="Brennan E."/>
            <person name="Reid R."/>
            <person name="Wall P.G."/>
            <person name="Gaora O.P."/>
            <person name="Hurley D."/>
            <person name="Bolton D."/>
            <person name="Fanning S."/>
        </authorList>
    </citation>
    <scope>NUCLEOTIDE SEQUENCE [LARGE SCALE GENOMIC DNA]</scope>
    <source>
        <strain evidence="2">DSM 8809</strain>
    </source>
</reference>
<dbReference type="KEGG" id="ceu:A7L45_02120"/>
<dbReference type="Proteomes" id="UP000182569">
    <property type="component" value="Chromosome"/>
</dbReference>
<dbReference type="STRING" id="1552.A7L45_02120"/>
<name>A0A1J0GD78_9CLOT</name>